<dbReference type="AlphaFoldDB" id="A0A9P8ZT66"/>
<keyword evidence="1" id="KW-0539">Nucleus</keyword>
<evidence type="ECO:0000313" key="3">
    <source>
        <dbReference type="EMBL" id="KAH6648785.1"/>
    </source>
</evidence>
<reference evidence="3" key="1">
    <citation type="journal article" date="2021" name="Nat. Commun.">
        <title>Genetic determinants of endophytism in the Arabidopsis root mycobiome.</title>
        <authorList>
            <person name="Mesny F."/>
            <person name="Miyauchi S."/>
            <person name="Thiergart T."/>
            <person name="Pickel B."/>
            <person name="Atanasova L."/>
            <person name="Karlsson M."/>
            <person name="Huettel B."/>
            <person name="Barry K.W."/>
            <person name="Haridas S."/>
            <person name="Chen C."/>
            <person name="Bauer D."/>
            <person name="Andreopoulos W."/>
            <person name="Pangilinan J."/>
            <person name="LaButti K."/>
            <person name="Riley R."/>
            <person name="Lipzen A."/>
            <person name="Clum A."/>
            <person name="Drula E."/>
            <person name="Henrissat B."/>
            <person name="Kohler A."/>
            <person name="Grigoriev I.V."/>
            <person name="Martin F.M."/>
            <person name="Hacquard S."/>
        </authorList>
    </citation>
    <scope>NUCLEOTIDE SEQUENCE</scope>
    <source>
        <strain evidence="3">MPI-SDFR-AT-0073</strain>
    </source>
</reference>
<sequence>MTHGFMGLVAAMHCALAEWNDMTTIDFHRYEALKHINERLNLEGRDNATVSDGVIVSVSLLVHVEAFIGSLPAARAHLMGLKKMIEMRGGLLDGFRHSTLLQRALAWADFAYATASQSALSFPFIPTLASALDIQDRFLSRSMMLNTSSLGRCHNRLTIRDRETIELFEIIYSTTQAVNTFEFEKLESLRAERGQMSDSVYFVEYRLCHLEEMCQMRGRRLLSMPRDNTTTAP</sequence>
<evidence type="ECO:0000256" key="2">
    <source>
        <dbReference type="SAM" id="SignalP"/>
    </source>
</evidence>
<feature type="chain" id="PRO_5040349557" evidence="2">
    <location>
        <begin position="18"/>
        <end position="233"/>
    </location>
</feature>
<dbReference type="PANTHER" id="PTHR37540:SF5">
    <property type="entry name" value="TRANSCRIPTION FACTOR DOMAIN-CONTAINING PROTEIN"/>
    <property type="match status" value="1"/>
</dbReference>
<keyword evidence="2" id="KW-0732">Signal</keyword>
<keyword evidence="4" id="KW-1185">Reference proteome</keyword>
<dbReference type="InterPro" id="IPR021858">
    <property type="entry name" value="Fun_TF"/>
</dbReference>
<dbReference type="Proteomes" id="UP000758603">
    <property type="component" value="Unassembled WGS sequence"/>
</dbReference>
<feature type="signal peptide" evidence="2">
    <location>
        <begin position="1"/>
        <end position="17"/>
    </location>
</feature>
<evidence type="ECO:0000256" key="1">
    <source>
        <dbReference type="ARBA" id="ARBA00023242"/>
    </source>
</evidence>
<gene>
    <name evidence="3" type="ORF">BKA67DRAFT_372704</name>
</gene>
<dbReference type="EMBL" id="JAGPXC010000007">
    <property type="protein sequence ID" value="KAH6648785.1"/>
    <property type="molecule type" value="Genomic_DNA"/>
</dbReference>
<dbReference type="GeneID" id="70125389"/>
<dbReference type="RefSeq" id="XP_045955292.1">
    <property type="nucleotide sequence ID" value="XM_046096497.1"/>
</dbReference>
<dbReference type="OrthoDB" id="4158087at2759"/>
<dbReference type="PANTHER" id="PTHR37540">
    <property type="entry name" value="TRANSCRIPTION FACTOR (ACR-2), PUTATIVE-RELATED-RELATED"/>
    <property type="match status" value="1"/>
</dbReference>
<proteinExistence type="predicted"/>
<name>A0A9P8ZT66_9PEZI</name>
<dbReference type="Pfam" id="PF11951">
    <property type="entry name" value="Fungal_trans_2"/>
    <property type="match status" value="1"/>
</dbReference>
<organism evidence="3 4">
    <name type="scientific">Truncatella angustata</name>
    <dbReference type="NCBI Taxonomy" id="152316"/>
    <lineage>
        <taxon>Eukaryota</taxon>
        <taxon>Fungi</taxon>
        <taxon>Dikarya</taxon>
        <taxon>Ascomycota</taxon>
        <taxon>Pezizomycotina</taxon>
        <taxon>Sordariomycetes</taxon>
        <taxon>Xylariomycetidae</taxon>
        <taxon>Amphisphaeriales</taxon>
        <taxon>Sporocadaceae</taxon>
        <taxon>Truncatella</taxon>
    </lineage>
</organism>
<accession>A0A9P8ZT66</accession>
<protein>
    <submittedName>
        <fullName evidence="3">Uncharacterized protein</fullName>
    </submittedName>
</protein>
<evidence type="ECO:0000313" key="4">
    <source>
        <dbReference type="Proteomes" id="UP000758603"/>
    </source>
</evidence>
<comment type="caution">
    <text evidence="3">The sequence shown here is derived from an EMBL/GenBank/DDBJ whole genome shotgun (WGS) entry which is preliminary data.</text>
</comment>